<sequence>MPDPRPTDRETDGHLRVTLSVTPSSAADCVVLGSGSSGTVSMHTTPESGDCDGGCRAQCRAEATADSDAEPKLLTGEVADRCICPAFREYDCVASIDGFEGDTLSVSVVVPDREELVAVVAALRARDATVRVDRLSTSPGGDSDGRSLELAADTVTGKQREAVRTAVSAGYYETPRDADLADLAAELGVSRSAISQRLAAVESKLVAELARADGPVAAD</sequence>
<feature type="domain" description="HTH bat-type" evidence="3">
    <location>
        <begin position="156"/>
        <end position="206"/>
    </location>
</feature>
<keyword evidence="6" id="KW-1185">Reference proteome</keyword>
<dbReference type="PANTHER" id="PTHR34236:SF1">
    <property type="entry name" value="DIMETHYL SULFOXIDE REDUCTASE TRANSCRIPTIONAL ACTIVATOR"/>
    <property type="match status" value="1"/>
</dbReference>
<dbReference type="PANTHER" id="PTHR34236">
    <property type="entry name" value="DIMETHYL SULFOXIDE REDUCTASE TRANSCRIPTIONAL ACTIVATOR"/>
    <property type="match status" value="1"/>
</dbReference>
<gene>
    <name evidence="5" type="ordered locus">Nmlp_3748</name>
</gene>
<evidence type="ECO:0000313" key="5">
    <source>
        <dbReference type="EMBL" id="CCQ37862.1"/>
    </source>
</evidence>
<dbReference type="GeneID" id="14652045"/>
<evidence type="ECO:0000256" key="1">
    <source>
        <dbReference type="ARBA" id="ARBA00023015"/>
    </source>
</evidence>
<dbReference type="Pfam" id="PF04967">
    <property type="entry name" value="HTH_10"/>
    <property type="match status" value="1"/>
</dbReference>
<evidence type="ECO:0000256" key="2">
    <source>
        <dbReference type="ARBA" id="ARBA00023163"/>
    </source>
</evidence>
<keyword evidence="2" id="KW-0804">Transcription</keyword>
<dbReference type="OrthoDB" id="51502at2157"/>
<accession>M1XTL8</accession>
<evidence type="ECO:0000259" key="4">
    <source>
        <dbReference type="Pfam" id="PF24277"/>
    </source>
</evidence>
<organism evidence="5 6">
    <name type="scientific">Natronomonas moolapensis (strain DSM 18674 / CECT 7526 / JCM 14361 / 8.8.11)</name>
    <dbReference type="NCBI Taxonomy" id="268739"/>
    <lineage>
        <taxon>Archaea</taxon>
        <taxon>Methanobacteriati</taxon>
        <taxon>Methanobacteriota</taxon>
        <taxon>Stenosarchaea group</taxon>
        <taxon>Halobacteria</taxon>
        <taxon>Halobacteriales</taxon>
        <taxon>Natronomonadaceae</taxon>
        <taxon>Natronomonas</taxon>
    </lineage>
</organism>
<reference evidence="5 6" key="1">
    <citation type="journal article" date="2013" name="Genome Announc.">
        <title>Genome of the haloarchaeon Natronomonas moolapensis, a neutrophilic member of a previously haloalkaliphilic genus.</title>
        <authorList>
            <person name="Dyall-Smith M.L."/>
            <person name="Pfeiffer F."/>
            <person name="Oberwinkler T."/>
            <person name="Klee K."/>
            <person name="Rampp M."/>
            <person name="Palm P."/>
            <person name="Gross K."/>
            <person name="Schuster S.C."/>
            <person name="Oesterhelt D."/>
        </authorList>
    </citation>
    <scope>NUCLEOTIDE SEQUENCE [LARGE SCALE GENOMIC DNA]</scope>
    <source>
        <strain evidence="6">DSM 18674 / JCM 14361 / 8.8.11</strain>
    </source>
</reference>
<dbReference type="KEGG" id="nmo:Nmlp_3748"/>
<protein>
    <submittedName>
        <fullName evidence="5">HTH-10 family transcription regulator</fullName>
    </submittedName>
</protein>
<proteinExistence type="predicted"/>
<name>M1XTL8_NATM8</name>
<dbReference type="RefSeq" id="WP_015410589.1">
    <property type="nucleotide sequence ID" value="NC_020388.1"/>
</dbReference>
<dbReference type="eggNOG" id="arCOG02281">
    <property type="taxonomic scope" value="Archaea"/>
</dbReference>
<keyword evidence="1" id="KW-0805">Transcription regulation</keyword>
<evidence type="ECO:0000313" key="6">
    <source>
        <dbReference type="Proteomes" id="UP000011867"/>
    </source>
</evidence>
<dbReference type="Pfam" id="PF24277">
    <property type="entry name" value="DmsR_N"/>
    <property type="match status" value="1"/>
</dbReference>
<dbReference type="Proteomes" id="UP000011867">
    <property type="component" value="Chromosome"/>
</dbReference>
<dbReference type="HOGENOM" id="CLU_109670_1_0_2"/>
<dbReference type="InterPro" id="IPR007050">
    <property type="entry name" value="HTH_bacterioopsin"/>
</dbReference>
<dbReference type="EMBL" id="HF582854">
    <property type="protein sequence ID" value="CCQ37862.1"/>
    <property type="molecule type" value="Genomic_DNA"/>
</dbReference>
<dbReference type="InterPro" id="IPR056433">
    <property type="entry name" value="DmsR-like_N"/>
</dbReference>
<dbReference type="AlphaFoldDB" id="M1XTL8"/>
<feature type="domain" description="DmsR-like N-terminal" evidence="4">
    <location>
        <begin position="77"/>
        <end position="137"/>
    </location>
</feature>
<evidence type="ECO:0000259" key="3">
    <source>
        <dbReference type="Pfam" id="PF04967"/>
    </source>
</evidence>